<keyword evidence="8" id="KW-1185">Reference proteome</keyword>
<name>A0ABV2MPR4_9HYPH</name>
<dbReference type="InterPro" id="IPR005171">
    <property type="entry name" value="Cyt_c_oxidase_su4_prok"/>
</dbReference>
<dbReference type="Proteomes" id="UP001549077">
    <property type="component" value="Unassembled WGS sequence"/>
</dbReference>
<sequence>MTKTASILLVWAALLMLLGMTVAASTLLSGAIGLAVGLSIALVKTGLVSWRYMHLDEQPGLARLAAFGAAAWLTILFSLAGLDYLTR</sequence>
<accession>A0ABV2MPR4</accession>
<dbReference type="EMBL" id="JBEPMY010000029">
    <property type="protein sequence ID" value="MET3758444.1"/>
    <property type="molecule type" value="Genomic_DNA"/>
</dbReference>
<dbReference type="Pfam" id="PF03626">
    <property type="entry name" value="COX4_pro"/>
    <property type="match status" value="1"/>
</dbReference>
<comment type="caution">
    <text evidence="7">The sequence shown here is derived from an EMBL/GenBank/DDBJ whole genome shotgun (WGS) entry which is preliminary data.</text>
</comment>
<evidence type="ECO:0000256" key="5">
    <source>
        <dbReference type="ARBA" id="ARBA00023136"/>
    </source>
</evidence>
<dbReference type="InterPro" id="IPR011743">
    <property type="entry name" value="Caa3_sub_IV"/>
</dbReference>
<evidence type="ECO:0000313" key="8">
    <source>
        <dbReference type="Proteomes" id="UP001549077"/>
    </source>
</evidence>
<keyword evidence="2" id="KW-1003">Cell membrane</keyword>
<reference evidence="7 8" key="1">
    <citation type="submission" date="2024-06" db="EMBL/GenBank/DDBJ databases">
        <title>Genomic Encyclopedia of Type Strains, Phase IV (KMG-IV): sequencing the most valuable type-strain genomes for metagenomic binning, comparative biology and taxonomic classification.</title>
        <authorList>
            <person name="Goeker M."/>
        </authorList>
    </citation>
    <scope>NUCLEOTIDE SEQUENCE [LARGE SCALE GENOMIC DNA]</scope>
    <source>
        <strain evidence="7 8">DSM 29288</strain>
    </source>
</reference>
<evidence type="ECO:0000256" key="6">
    <source>
        <dbReference type="SAM" id="Phobius"/>
    </source>
</evidence>
<feature type="transmembrane region" description="Helical" evidence="6">
    <location>
        <begin position="64"/>
        <end position="85"/>
    </location>
</feature>
<keyword evidence="5 6" id="KW-0472">Membrane</keyword>
<evidence type="ECO:0000256" key="2">
    <source>
        <dbReference type="ARBA" id="ARBA00022475"/>
    </source>
</evidence>
<organism evidence="7 8">
    <name type="scientific">Rhizobium binae</name>
    <dbReference type="NCBI Taxonomy" id="1138190"/>
    <lineage>
        <taxon>Bacteria</taxon>
        <taxon>Pseudomonadati</taxon>
        <taxon>Pseudomonadota</taxon>
        <taxon>Alphaproteobacteria</taxon>
        <taxon>Hyphomicrobiales</taxon>
        <taxon>Rhizobiaceae</taxon>
        <taxon>Rhizobium/Agrobacterium group</taxon>
        <taxon>Rhizobium</taxon>
    </lineage>
</organism>
<proteinExistence type="predicted"/>
<comment type="subcellular location">
    <subcellularLocation>
        <location evidence="1">Cell membrane</location>
        <topology evidence="1">Multi-pass membrane protein</topology>
    </subcellularLocation>
</comment>
<dbReference type="GeneID" id="91151557"/>
<gene>
    <name evidence="7" type="ORF">ABID08_005826</name>
</gene>
<evidence type="ECO:0000256" key="3">
    <source>
        <dbReference type="ARBA" id="ARBA00022692"/>
    </source>
</evidence>
<keyword evidence="3 6" id="KW-0812">Transmembrane</keyword>
<dbReference type="RefSeq" id="WP_168302130.1">
    <property type="nucleotide sequence ID" value="NZ_CP071606.1"/>
</dbReference>
<evidence type="ECO:0000256" key="4">
    <source>
        <dbReference type="ARBA" id="ARBA00022989"/>
    </source>
</evidence>
<dbReference type="NCBIfam" id="TIGR02229">
    <property type="entry name" value="caa3_sub_IV"/>
    <property type="match status" value="1"/>
</dbReference>
<keyword evidence="4 6" id="KW-1133">Transmembrane helix</keyword>
<protein>
    <submittedName>
        <fullName evidence="7">Cytochrome c oxidase subunit 4</fullName>
    </submittedName>
</protein>
<evidence type="ECO:0000256" key="1">
    <source>
        <dbReference type="ARBA" id="ARBA00004651"/>
    </source>
</evidence>
<evidence type="ECO:0000313" key="7">
    <source>
        <dbReference type="EMBL" id="MET3758444.1"/>
    </source>
</evidence>